<evidence type="ECO:0000256" key="1">
    <source>
        <dbReference type="ARBA" id="ARBA00022723"/>
    </source>
</evidence>
<dbReference type="Gene3D" id="6.10.140.2220">
    <property type="match status" value="1"/>
</dbReference>
<keyword evidence="3" id="KW-0862">Zinc</keyword>
<feature type="domain" description="MYND-type" evidence="5">
    <location>
        <begin position="149"/>
        <end position="189"/>
    </location>
</feature>
<evidence type="ECO:0000256" key="4">
    <source>
        <dbReference type="PROSITE-ProRule" id="PRU00134"/>
    </source>
</evidence>
<evidence type="ECO:0000259" key="5">
    <source>
        <dbReference type="PROSITE" id="PS50865"/>
    </source>
</evidence>
<dbReference type="EMBL" id="KE653611">
    <property type="protein sequence ID" value="EQK99154.1"/>
    <property type="molecule type" value="Genomic_DNA"/>
</dbReference>
<dbReference type="Pfam" id="PF01753">
    <property type="entry name" value="zf-MYND"/>
    <property type="match status" value="1"/>
</dbReference>
<dbReference type="SUPFAM" id="SSF144232">
    <property type="entry name" value="HIT/MYND zinc finger-like"/>
    <property type="match status" value="1"/>
</dbReference>
<proteinExistence type="predicted"/>
<name>T5A174_OPHSC</name>
<keyword evidence="1" id="KW-0479">Metal-binding</keyword>
<gene>
    <name evidence="6" type="ORF">OCS_05135</name>
</gene>
<dbReference type="OrthoDB" id="265717at2759"/>
<dbReference type="PROSITE" id="PS01360">
    <property type="entry name" value="ZF_MYND_1"/>
    <property type="match status" value="1"/>
</dbReference>
<dbReference type="AlphaFoldDB" id="T5A174"/>
<dbReference type="PROSITE" id="PS50865">
    <property type="entry name" value="ZF_MYND_2"/>
    <property type="match status" value="1"/>
</dbReference>
<evidence type="ECO:0000256" key="2">
    <source>
        <dbReference type="ARBA" id="ARBA00022771"/>
    </source>
</evidence>
<dbReference type="InterPro" id="IPR002893">
    <property type="entry name" value="Znf_MYND"/>
</dbReference>
<dbReference type="eggNOG" id="KOG2084">
    <property type="taxonomic scope" value="Eukaryota"/>
</dbReference>
<sequence length="221" mass="25628">MASPSELVSLRNECAFPDFKRISSDFELPPDDDFYDLSSERPIFHWCLLGQVMQIIYFGRLRLDVKDKAGKSLVVAFYTDRDYHHPQLRVGSTIAILYPRQHYFLDGSVGIRLEAWDNVKIFPMALDEMLRLSDRVQQYATEDNGEKACQGCDRKSSSLSRCAKCTLFSYCDRDCQAVAWNEKGHKADCKVLRDADFQGLLRLDWEVFDDYHRFSVDPRAE</sequence>
<evidence type="ECO:0000256" key="3">
    <source>
        <dbReference type="ARBA" id="ARBA00022833"/>
    </source>
</evidence>
<dbReference type="HOGENOM" id="CLU_076139_1_1_1"/>
<evidence type="ECO:0000313" key="6">
    <source>
        <dbReference type="EMBL" id="EQK99154.1"/>
    </source>
</evidence>
<organism evidence="6 7">
    <name type="scientific">Ophiocordyceps sinensis (strain Co18 / CGMCC 3.14243)</name>
    <name type="common">Yarsagumba caterpillar fungus</name>
    <name type="synonym">Hirsutella sinensis</name>
    <dbReference type="NCBI Taxonomy" id="911162"/>
    <lineage>
        <taxon>Eukaryota</taxon>
        <taxon>Fungi</taxon>
        <taxon>Dikarya</taxon>
        <taxon>Ascomycota</taxon>
        <taxon>Pezizomycotina</taxon>
        <taxon>Sordariomycetes</taxon>
        <taxon>Hypocreomycetidae</taxon>
        <taxon>Hypocreales</taxon>
        <taxon>Ophiocordycipitaceae</taxon>
        <taxon>Ophiocordyceps</taxon>
    </lineage>
</organism>
<keyword evidence="2 4" id="KW-0863">Zinc-finger</keyword>
<accession>T5A174</accession>
<dbReference type="GO" id="GO:0008270">
    <property type="term" value="F:zinc ion binding"/>
    <property type="evidence" value="ECO:0007669"/>
    <property type="project" value="UniProtKB-KW"/>
</dbReference>
<protein>
    <submittedName>
        <fullName evidence="6">SET domain protein, sequence</fullName>
    </submittedName>
</protein>
<dbReference type="Proteomes" id="UP000019374">
    <property type="component" value="Unassembled WGS sequence"/>
</dbReference>
<reference evidence="6 7" key="1">
    <citation type="journal article" date="2013" name="Chin. Sci. Bull.">
        <title>Genome survey uncovers the secrets of sex and lifestyle in caterpillar fungus.</title>
        <authorList>
            <person name="Hu X."/>
            <person name="Zhang Y."/>
            <person name="Xiao G."/>
            <person name="Zheng P."/>
            <person name="Xia Y."/>
            <person name="Zhang X."/>
            <person name="St Leger R.J."/>
            <person name="Liu X."/>
            <person name="Wang C."/>
        </authorList>
    </citation>
    <scope>NUCLEOTIDE SEQUENCE [LARGE SCALE GENOMIC DNA]</scope>
    <source>
        <strain evidence="7">Co18 / CGMCC 3.14243</strain>
        <tissue evidence="6">Fruit-body</tissue>
    </source>
</reference>
<evidence type="ECO:0000313" key="7">
    <source>
        <dbReference type="Proteomes" id="UP000019374"/>
    </source>
</evidence>